<keyword evidence="3 5" id="KW-0371">Homeobox</keyword>
<dbReference type="Gene3D" id="1.10.10.60">
    <property type="entry name" value="Homeodomain-like"/>
    <property type="match status" value="1"/>
</dbReference>
<dbReference type="InterPro" id="IPR020479">
    <property type="entry name" value="HD_metazoa"/>
</dbReference>
<evidence type="ECO:0000256" key="1">
    <source>
        <dbReference type="ARBA" id="ARBA00004123"/>
    </source>
</evidence>
<feature type="compositionally biased region" description="Polar residues" evidence="7">
    <location>
        <begin position="162"/>
        <end position="172"/>
    </location>
</feature>
<dbReference type="CDD" id="cd00086">
    <property type="entry name" value="homeodomain"/>
    <property type="match status" value="1"/>
</dbReference>
<dbReference type="InterPro" id="IPR009057">
    <property type="entry name" value="Homeodomain-like_sf"/>
</dbReference>
<evidence type="ECO:0000256" key="3">
    <source>
        <dbReference type="ARBA" id="ARBA00023155"/>
    </source>
</evidence>
<dbReference type="InterPro" id="IPR001356">
    <property type="entry name" value="HD"/>
</dbReference>
<evidence type="ECO:0000256" key="2">
    <source>
        <dbReference type="ARBA" id="ARBA00023125"/>
    </source>
</evidence>
<dbReference type="EMBL" id="KJ739636">
    <property type="protein sequence ID" value="AIB07894.1"/>
    <property type="molecule type" value="Genomic_DNA"/>
</dbReference>
<dbReference type="PROSITE" id="PS00027">
    <property type="entry name" value="HOMEOBOX_1"/>
    <property type="match status" value="1"/>
</dbReference>
<keyword evidence="4 5" id="KW-0539">Nucleus</keyword>
<gene>
    <name evidence="9" type="primary">zen-2</name>
</gene>
<dbReference type="Pfam" id="PF00046">
    <property type="entry name" value="Homeodomain"/>
    <property type="match status" value="1"/>
</dbReference>
<dbReference type="GO" id="GO:0000978">
    <property type="term" value="F:RNA polymerase II cis-regulatory region sequence-specific DNA binding"/>
    <property type="evidence" value="ECO:0007669"/>
    <property type="project" value="TreeGrafter"/>
</dbReference>
<evidence type="ECO:0000256" key="5">
    <source>
        <dbReference type="PROSITE-ProRule" id="PRU00108"/>
    </source>
</evidence>
<reference evidence="9" key="1">
    <citation type="journal article" date="2014" name="PLoS Genet.">
        <title>Ancient expansion of the hox cluster in lepidoptera generated four homeobox genes implicated in extra-embryonic tissue formation.</title>
        <authorList>
            <person name="Ferguson L."/>
            <person name="Marletaz F."/>
            <person name="Carter J.M."/>
            <person name="Taylor W.R."/>
            <person name="Gibbs M."/>
            <person name="Breuker C.J."/>
            <person name="Holland P.W."/>
        </authorList>
    </citation>
    <scope>NUCLEOTIDE SEQUENCE</scope>
</reference>
<dbReference type="GO" id="GO:0000981">
    <property type="term" value="F:DNA-binding transcription factor activity, RNA polymerase II-specific"/>
    <property type="evidence" value="ECO:0007669"/>
    <property type="project" value="InterPro"/>
</dbReference>
<evidence type="ECO:0000259" key="8">
    <source>
        <dbReference type="PROSITE" id="PS50071"/>
    </source>
</evidence>
<dbReference type="PANTHER" id="PTHR45664">
    <property type="entry name" value="PROTEIN ZERKNUELLT 1-RELATED"/>
    <property type="match status" value="1"/>
</dbReference>
<dbReference type="GO" id="GO:0045944">
    <property type="term" value="P:positive regulation of transcription by RNA polymerase II"/>
    <property type="evidence" value="ECO:0007669"/>
    <property type="project" value="UniProtKB-ARBA"/>
</dbReference>
<evidence type="ECO:0000256" key="7">
    <source>
        <dbReference type="SAM" id="MobiDB-lite"/>
    </source>
</evidence>
<feature type="domain" description="Homeobox" evidence="8">
    <location>
        <begin position="1"/>
        <end position="44"/>
    </location>
</feature>
<feature type="non-terminal residue" evidence="9">
    <location>
        <position position="1"/>
    </location>
</feature>
<feature type="compositionally biased region" description="Polar residues" evidence="7">
    <location>
        <begin position="46"/>
        <end position="69"/>
    </location>
</feature>
<reference evidence="9" key="2">
    <citation type="submission" date="2014-03" db="EMBL/GenBank/DDBJ databases">
        <authorList>
            <person name="Saikia M."/>
            <person name="Chaudhari Y."/>
            <person name="Khan M."/>
            <person name="Devi D."/>
        </authorList>
    </citation>
    <scope>NUCLEOTIDE SEQUENCE</scope>
</reference>
<comment type="subcellular location">
    <subcellularLocation>
        <location evidence="1 5 6">Nucleus</location>
    </subcellularLocation>
</comment>
<feature type="region of interest" description="Disordered" evidence="7">
    <location>
        <begin position="162"/>
        <end position="207"/>
    </location>
</feature>
<proteinExistence type="predicted"/>
<evidence type="ECO:0000256" key="6">
    <source>
        <dbReference type="RuleBase" id="RU000682"/>
    </source>
</evidence>
<name>A0A060D6K0_9NEOP</name>
<accession>A0A060D6K0</accession>
<dbReference type="SUPFAM" id="SSF46689">
    <property type="entry name" value="Homeodomain-like"/>
    <property type="match status" value="1"/>
</dbReference>
<evidence type="ECO:0000313" key="9">
    <source>
        <dbReference type="EMBL" id="AIB07894.1"/>
    </source>
</evidence>
<dbReference type="PRINTS" id="PR00024">
    <property type="entry name" value="HOMEOBOX"/>
</dbReference>
<keyword evidence="2 5" id="KW-0238">DNA-binding</keyword>
<evidence type="ECO:0000256" key="4">
    <source>
        <dbReference type="ARBA" id="ARBA00023242"/>
    </source>
</evidence>
<dbReference type="InterPro" id="IPR017970">
    <property type="entry name" value="Homeobox_CS"/>
</dbReference>
<feature type="region of interest" description="Disordered" evidence="7">
    <location>
        <begin position="43"/>
        <end position="69"/>
    </location>
</feature>
<dbReference type="PANTHER" id="PTHR45664:SF12">
    <property type="entry name" value="PANCREAS_DUODENUM HOMEOBOX PROTEIN 1"/>
    <property type="match status" value="1"/>
</dbReference>
<feature type="compositionally biased region" description="Low complexity" evidence="7">
    <location>
        <begin position="181"/>
        <end position="193"/>
    </location>
</feature>
<dbReference type="SMART" id="SM00389">
    <property type="entry name" value="HOX"/>
    <property type="match status" value="1"/>
</dbReference>
<dbReference type="GO" id="GO:0005634">
    <property type="term" value="C:nucleus"/>
    <property type="evidence" value="ECO:0007669"/>
    <property type="project" value="UniProtKB-SubCell"/>
</dbReference>
<feature type="DNA-binding region" description="Homeobox" evidence="5">
    <location>
        <begin position="3"/>
        <end position="45"/>
    </location>
</feature>
<organism evidence="9">
    <name type="scientific">Triodia sylvina</name>
    <dbReference type="NCBI Taxonomy" id="537462"/>
    <lineage>
        <taxon>Eukaryota</taxon>
        <taxon>Metazoa</taxon>
        <taxon>Ecdysozoa</taxon>
        <taxon>Arthropoda</taxon>
        <taxon>Hexapoda</taxon>
        <taxon>Insecta</taxon>
        <taxon>Pterygota</taxon>
        <taxon>Neoptera</taxon>
        <taxon>Endopterygota</taxon>
        <taxon>Lepidoptera</taxon>
        <taxon>Glossata</taxon>
        <taxon>Exoporia</taxon>
        <taxon>Hepialoidea</taxon>
        <taxon>Hepialidae</taxon>
        <taxon>Triodia</taxon>
    </lineage>
</organism>
<protein>
    <submittedName>
        <fullName evidence="9">Hox cluster protein zen-2</fullName>
    </submittedName>
</protein>
<sequence>LENEFHQNRYLCRPRRIELANYLHLTERQIKIWFQNRRMKYKKDNLSSNSKHNKPTSTVDDANASPTTSKLITPNEELAHLASHMRACSSTDHDKLRNRTSFIGNPYANTSKPIYVNRGREYPLLDKPIIKHPGSELPQYNVLNSQYSTCYAPPPTHLLSSNTYSPISSHQEPSYRDYSSDDSPPSLSPGDSYVPNGLPGYKQSDEPSVLPSYPGYYNSATCSTTSAVAHSAAGESVTYEYDQVPEEVPIEENLDMDKNNVSNIPPPETWYLGEGGVDSTVTAAAPKLYSYILL</sequence>
<dbReference type="AlphaFoldDB" id="A0A060D6K0"/>
<dbReference type="PROSITE" id="PS50071">
    <property type="entry name" value="HOMEOBOX_2"/>
    <property type="match status" value="1"/>
</dbReference>